<comment type="caution">
    <text evidence="1">The sequence shown here is derived from an EMBL/GenBank/DDBJ whole genome shotgun (WGS) entry which is preliminary data.</text>
</comment>
<dbReference type="EMBL" id="JAUSTW010000020">
    <property type="protein sequence ID" value="MDQ0202241.1"/>
    <property type="molecule type" value="Genomic_DNA"/>
</dbReference>
<dbReference type="RefSeq" id="WP_370876302.1">
    <property type="nucleotide sequence ID" value="NZ_JAUSTW010000020.1"/>
</dbReference>
<organism evidence="1 2">
    <name type="scientific">Neobacillus ginsengisoli</name>
    <dbReference type="NCBI Taxonomy" id="904295"/>
    <lineage>
        <taxon>Bacteria</taxon>
        <taxon>Bacillati</taxon>
        <taxon>Bacillota</taxon>
        <taxon>Bacilli</taxon>
        <taxon>Bacillales</taxon>
        <taxon>Bacillaceae</taxon>
        <taxon>Neobacillus</taxon>
    </lineage>
</organism>
<proteinExistence type="predicted"/>
<reference evidence="1 2" key="1">
    <citation type="submission" date="2023-07" db="EMBL/GenBank/DDBJ databases">
        <title>Genomic Encyclopedia of Type Strains, Phase IV (KMG-IV): sequencing the most valuable type-strain genomes for metagenomic binning, comparative biology and taxonomic classification.</title>
        <authorList>
            <person name="Goeker M."/>
        </authorList>
    </citation>
    <scope>NUCLEOTIDE SEQUENCE [LARGE SCALE GENOMIC DNA]</scope>
    <source>
        <strain evidence="1 2">DSM 27594</strain>
    </source>
</reference>
<dbReference type="Proteomes" id="UP001224122">
    <property type="component" value="Unassembled WGS sequence"/>
</dbReference>
<evidence type="ECO:0000313" key="2">
    <source>
        <dbReference type="Proteomes" id="UP001224122"/>
    </source>
</evidence>
<name>A0ABT9Y3D1_9BACI</name>
<keyword evidence="2" id="KW-1185">Reference proteome</keyword>
<sequence length="70" mass="8188">MNDIRPALLIIDMINNFDFSHGPILAKKAFKIAQPIKDLKESFNKKKLSVIFVNDHYNLWQADFEKIINL</sequence>
<evidence type="ECO:0000313" key="1">
    <source>
        <dbReference type="EMBL" id="MDQ0202241.1"/>
    </source>
</evidence>
<accession>A0ABT9Y3D1</accession>
<gene>
    <name evidence="1" type="ORF">J2S10_005475</name>
</gene>
<dbReference type="SUPFAM" id="SSF52499">
    <property type="entry name" value="Isochorismatase-like hydrolases"/>
    <property type="match status" value="1"/>
</dbReference>
<dbReference type="InterPro" id="IPR036380">
    <property type="entry name" value="Isochorismatase-like_sf"/>
</dbReference>
<protein>
    <submittedName>
        <fullName evidence="1">Nicotinamidase-related amidase</fullName>
    </submittedName>
</protein>
<dbReference type="Gene3D" id="3.40.50.850">
    <property type="entry name" value="Isochorismatase-like"/>
    <property type="match status" value="1"/>
</dbReference>